<dbReference type="Pfam" id="PF07496">
    <property type="entry name" value="zf-CW"/>
    <property type="match status" value="1"/>
</dbReference>
<dbReference type="InterPro" id="IPR000313">
    <property type="entry name" value="PWWP_dom"/>
</dbReference>
<evidence type="ECO:0000256" key="4">
    <source>
        <dbReference type="SAM" id="MobiDB-lite"/>
    </source>
</evidence>
<feature type="domain" description="CW-type" evidence="5">
    <location>
        <begin position="343"/>
        <end position="400"/>
    </location>
</feature>
<evidence type="ECO:0000256" key="1">
    <source>
        <dbReference type="ARBA" id="ARBA00022723"/>
    </source>
</evidence>
<organism evidence="6">
    <name type="scientific">Schistocephalus solidus</name>
    <name type="common">Tapeworm</name>
    <dbReference type="NCBI Taxonomy" id="70667"/>
    <lineage>
        <taxon>Eukaryota</taxon>
        <taxon>Metazoa</taxon>
        <taxon>Spiralia</taxon>
        <taxon>Lophotrochozoa</taxon>
        <taxon>Platyhelminthes</taxon>
        <taxon>Cestoda</taxon>
        <taxon>Eucestoda</taxon>
        <taxon>Diphyllobothriidea</taxon>
        <taxon>Diphyllobothriidae</taxon>
        <taxon>Schistocephalus</taxon>
    </lineage>
</organism>
<dbReference type="Gene3D" id="3.30.40.100">
    <property type="match status" value="1"/>
</dbReference>
<keyword evidence="2" id="KW-0863">Zinc-finger</keyword>
<feature type="region of interest" description="Disordered" evidence="4">
    <location>
        <begin position="52"/>
        <end position="82"/>
    </location>
</feature>
<feature type="compositionally biased region" description="Polar residues" evidence="4">
    <location>
        <begin position="52"/>
        <end position="61"/>
    </location>
</feature>
<name>A0A0X3NMF8_SCHSO</name>
<dbReference type="SUPFAM" id="SSF63748">
    <property type="entry name" value="Tudor/PWWP/MBT"/>
    <property type="match status" value="1"/>
</dbReference>
<accession>A0A0X3NMF8</accession>
<evidence type="ECO:0000313" key="6">
    <source>
        <dbReference type="EMBL" id="JAP40908.1"/>
    </source>
</evidence>
<dbReference type="Pfam" id="PF00855">
    <property type="entry name" value="PWWP"/>
    <property type="match status" value="1"/>
</dbReference>
<feature type="compositionally biased region" description="Basic residues" evidence="4">
    <location>
        <begin position="299"/>
        <end position="310"/>
    </location>
</feature>
<dbReference type="InterPro" id="IPR011124">
    <property type="entry name" value="Znf_CW"/>
</dbReference>
<dbReference type="Gene3D" id="2.30.30.140">
    <property type="match status" value="1"/>
</dbReference>
<gene>
    <name evidence="6" type="primary">ZCPW1</name>
    <name evidence="6" type="ORF">TR128113</name>
</gene>
<dbReference type="GO" id="GO:0008270">
    <property type="term" value="F:zinc ion binding"/>
    <property type="evidence" value="ECO:0007669"/>
    <property type="project" value="UniProtKB-KW"/>
</dbReference>
<feature type="region of interest" description="Disordered" evidence="4">
    <location>
        <begin position="287"/>
        <end position="313"/>
    </location>
</feature>
<sequence length="533" mass="58668">ALPGQKPPYLTRCMTKGLSVTLLHRPTAPASGAPSGDTCPLPANKVQVIQQSAATSQSLESADNPIALPGQKPTLGRSPPAKQKQLSKAATVGANSAVLADLESLTTELLRKTEDWPVEELYNVYAPTFDRSLCLLGNDFENRLPINKWSTGGSKDAQFAKPKKKFDNSEAATKRLLENEPRKLTEDHGAIENLEQVINSVKQDCEAMTSEDFMSAYLPLISRLSSESAFDSDGMRKMQLKSPAAAPPDAVGNSLTDCPYVHSLNTSSGSEHLSPIVLSDDVSVPDLESGATKRDLPANKKRKYRKRKPGNPKVALKQTEVAPHSTKGLEEVAPVEGSAGAFDVPAGVWVECVRCLKWRFLEGVKDPTELNEAWHCALQSKYADKEDLGVACEEPETIGNLDKTQFVYGEFATGSVVLAKMPGYPEWPSMIDCDAEGRFAEFCPKTGEVKSYRVVFLDPENRTTQLIPASRIRRFSNASMIRLEKRYGKYKRKLEAAIEEATKALELPVEERVYIYGYPYEKENATPPRKKSR</sequence>
<dbReference type="PROSITE" id="PS51050">
    <property type="entry name" value="ZF_CW"/>
    <property type="match status" value="1"/>
</dbReference>
<evidence type="ECO:0000259" key="5">
    <source>
        <dbReference type="PROSITE" id="PS51050"/>
    </source>
</evidence>
<dbReference type="AlphaFoldDB" id="A0A0X3NMF8"/>
<dbReference type="PANTHER" id="PTHR15999">
    <property type="entry name" value="ZINC FINGER CW-TYPE PWWP DOMAIN PROTEIN 1"/>
    <property type="match status" value="1"/>
</dbReference>
<dbReference type="EMBL" id="GEEE01022317">
    <property type="protein sequence ID" value="JAP40908.1"/>
    <property type="molecule type" value="Transcribed_RNA"/>
</dbReference>
<feature type="non-terminal residue" evidence="6">
    <location>
        <position position="1"/>
    </location>
</feature>
<dbReference type="GO" id="GO:0005634">
    <property type="term" value="C:nucleus"/>
    <property type="evidence" value="ECO:0007669"/>
    <property type="project" value="TreeGrafter"/>
</dbReference>
<protein>
    <submittedName>
        <fullName evidence="6">Zinc finger CW-type PWWP domain protein 1</fullName>
    </submittedName>
</protein>
<reference evidence="6" key="1">
    <citation type="submission" date="2016-01" db="EMBL/GenBank/DDBJ databases">
        <title>Reference transcriptome for the parasite Schistocephalus solidus: insights into the molecular evolution of parasitism.</title>
        <authorList>
            <person name="Hebert F.O."/>
            <person name="Grambauer S."/>
            <person name="Barber I."/>
            <person name="Landry C.R."/>
            <person name="Aubin-Horth N."/>
        </authorList>
    </citation>
    <scope>NUCLEOTIDE SEQUENCE</scope>
</reference>
<dbReference type="InterPro" id="IPR042778">
    <property type="entry name" value="ZCWPW1/ZCWPW2"/>
</dbReference>
<evidence type="ECO:0000256" key="2">
    <source>
        <dbReference type="ARBA" id="ARBA00022771"/>
    </source>
</evidence>
<keyword evidence="3" id="KW-0862">Zinc</keyword>
<evidence type="ECO:0000256" key="3">
    <source>
        <dbReference type="ARBA" id="ARBA00022833"/>
    </source>
</evidence>
<keyword evidence="1" id="KW-0479">Metal-binding</keyword>
<proteinExistence type="predicted"/>
<dbReference type="PANTHER" id="PTHR15999:SF2">
    <property type="entry name" value="ZINC FINGER CW-TYPE PWWP DOMAIN PROTEIN 1"/>
    <property type="match status" value="1"/>
</dbReference>